<dbReference type="SUPFAM" id="SSF50998">
    <property type="entry name" value="Quinoprotein alcohol dehydrogenase-like"/>
    <property type="match status" value="1"/>
</dbReference>
<proteinExistence type="predicted"/>
<dbReference type="GeneID" id="33556378"/>
<dbReference type="STRING" id="4999.A0A1Y1UPS1"/>
<dbReference type="EMBL" id="NBSH01000002">
    <property type="protein sequence ID" value="ORX39567.1"/>
    <property type="molecule type" value="Genomic_DNA"/>
</dbReference>
<dbReference type="InterPro" id="IPR053143">
    <property type="entry name" value="Arylsulfate_ST"/>
</dbReference>
<gene>
    <name evidence="3" type="ORF">BD324DRAFT_614187</name>
</gene>
<accession>A0A1Y1UPS1</accession>
<dbReference type="InParanoid" id="A0A1Y1UPS1"/>
<evidence type="ECO:0000313" key="3">
    <source>
        <dbReference type="EMBL" id="ORX39567.1"/>
    </source>
</evidence>
<comment type="caution">
    <text evidence="3">The sequence shown here is derived from an EMBL/GenBank/DDBJ whole genome shotgun (WGS) entry which is preliminary data.</text>
</comment>
<dbReference type="RefSeq" id="XP_021873352.1">
    <property type="nucleotide sequence ID" value="XM_022014570.1"/>
</dbReference>
<dbReference type="InterPro" id="IPR011047">
    <property type="entry name" value="Quinoprotein_ADH-like_sf"/>
</dbReference>
<reference evidence="3 4" key="1">
    <citation type="submission" date="2017-03" db="EMBL/GenBank/DDBJ databases">
        <title>Widespread Adenine N6-methylation of Active Genes in Fungi.</title>
        <authorList>
            <consortium name="DOE Joint Genome Institute"/>
            <person name="Mondo S.J."/>
            <person name="Dannebaum R.O."/>
            <person name="Kuo R.C."/>
            <person name="Louie K.B."/>
            <person name="Bewick A.J."/>
            <person name="Labutti K."/>
            <person name="Haridas S."/>
            <person name="Kuo A."/>
            <person name="Salamov A."/>
            <person name="Ahrendt S.R."/>
            <person name="Lau R."/>
            <person name="Bowen B.P."/>
            <person name="Lipzen A."/>
            <person name="Sullivan W."/>
            <person name="Andreopoulos W.B."/>
            <person name="Clum A."/>
            <person name="Lindquist E."/>
            <person name="Daum C."/>
            <person name="Northen T.R."/>
            <person name="Ramamoorthy G."/>
            <person name="Schmitz R.J."/>
            <person name="Gryganskyi A."/>
            <person name="Culley D."/>
            <person name="Magnuson J."/>
            <person name="James T.Y."/>
            <person name="O'Malley M.A."/>
            <person name="Stajich J.E."/>
            <person name="Spatafora J.W."/>
            <person name="Visel A."/>
            <person name="Grigoriev I.V."/>
        </authorList>
    </citation>
    <scope>NUCLEOTIDE SEQUENCE [LARGE SCALE GENOMIC DNA]</scope>
    <source>
        <strain evidence="3 4">NRRL Y-17943</strain>
    </source>
</reference>
<name>A0A1Y1UPS1_9TREE</name>
<evidence type="ECO:0000256" key="1">
    <source>
        <dbReference type="SAM" id="MobiDB-lite"/>
    </source>
</evidence>
<sequence>MIFDPYGELVWSGANISGQTLSYNIFTYNGSQVIGVWTGQFEGSGYGMGYDLVLDTAYNTVATINSTLGSPTDFHELSITPDGTALVTVYDKVPYNLSSYGVVTDDPAGGAILQGQFEEIDIATGKGIFNWSSLDHVDPSMSYADPGTTGTDMSNAWDYFHINSIDKDGDGNYLVSSRHCHAIYKIDKTDGHIIWTLNGKNSSFALGNNTAFSWQHDARWRTDYTQMSIFDNAATAFESDAASSRGLLLNIDQSNMTASFALETYPYNYTTSDSQGSMILQPNGNWLMGWGQQPYVSEYDPSGNMLWSFQFGLGTTQSYRAFRSNWTAYPTTSPNISVESNSSSNAYDVYVSWNGATEVQMYHLYHSSSTDGKGLNWLQTANKTGFETWLSVPMSSAAQSDYFQIVAANSANKTLGYTDFMSTDGTTRSPATSSESSSVVSQSPSQTSSVSPSSSSSSTKTGAASKRSFLSAWTRSGLTFGVLVVGMIMGSAAVL</sequence>
<dbReference type="Pfam" id="PF14269">
    <property type="entry name" value="Arylsulfotran_2"/>
    <property type="match status" value="1"/>
</dbReference>
<evidence type="ECO:0000313" key="4">
    <source>
        <dbReference type="Proteomes" id="UP000193218"/>
    </source>
</evidence>
<dbReference type="Proteomes" id="UP000193218">
    <property type="component" value="Unassembled WGS sequence"/>
</dbReference>
<dbReference type="AlphaFoldDB" id="A0A1Y1UPS1"/>
<protein>
    <submittedName>
        <fullName evidence="3">ASST-domain-containing protein</fullName>
    </submittedName>
</protein>
<feature type="compositionally biased region" description="Low complexity" evidence="1">
    <location>
        <begin position="426"/>
        <end position="461"/>
    </location>
</feature>
<dbReference type="InterPro" id="IPR039535">
    <property type="entry name" value="ASST-like"/>
</dbReference>
<dbReference type="PANTHER" id="PTHR35340:SF5">
    <property type="entry name" value="ASST-DOMAIN-CONTAINING PROTEIN"/>
    <property type="match status" value="1"/>
</dbReference>
<dbReference type="OrthoDB" id="5427350at2759"/>
<feature type="transmembrane region" description="Helical" evidence="2">
    <location>
        <begin position="473"/>
        <end position="494"/>
    </location>
</feature>
<keyword evidence="2" id="KW-0472">Membrane</keyword>
<evidence type="ECO:0000256" key="2">
    <source>
        <dbReference type="SAM" id="Phobius"/>
    </source>
</evidence>
<keyword evidence="2" id="KW-1133">Transmembrane helix</keyword>
<keyword evidence="4" id="KW-1185">Reference proteome</keyword>
<organism evidence="3 4">
    <name type="scientific">Kockovaella imperatae</name>
    <dbReference type="NCBI Taxonomy" id="4999"/>
    <lineage>
        <taxon>Eukaryota</taxon>
        <taxon>Fungi</taxon>
        <taxon>Dikarya</taxon>
        <taxon>Basidiomycota</taxon>
        <taxon>Agaricomycotina</taxon>
        <taxon>Tremellomycetes</taxon>
        <taxon>Tremellales</taxon>
        <taxon>Cuniculitremaceae</taxon>
        <taxon>Kockovaella</taxon>
    </lineage>
</organism>
<feature type="region of interest" description="Disordered" evidence="1">
    <location>
        <begin position="425"/>
        <end position="461"/>
    </location>
</feature>
<keyword evidence="2" id="KW-0812">Transmembrane</keyword>
<dbReference type="PANTHER" id="PTHR35340">
    <property type="entry name" value="PQQ ENZYME REPEAT PROTEIN-RELATED"/>
    <property type="match status" value="1"/>
</dbReference>